<evidence type="ECO:0000313" key="3">
    <source>
        <dbReference type="RefSeq" id="XP_018463206.2"/>
    </source>
</evidence>
<organism evidence="2 3">
    <name type="scientific">Raphanus sativus</name>
    <name type="common">Radish</name>
    <name type="synonym">Raphanus raphanistrum var. sativus</name>
    <dbReference type="NCBI Taxonomy" id="3726"/>
    <lineage>
        <taxon>Eukaryota</taxon>
        <taxon>Viridiplantae</taxon>
        <taxon>Streptophyta</taxon>
        <taxon>Embryophyta</taxon>
        <taxon>Tracheophyta</taxon>
        <taxon>Spermatophyta</taxon>
        <taxon>Magnoliopsida</taxon>
        <taxon>eudicotyledons</taxon>
        <taxon>Gunneridae</taxon>
        <taxon>Pentapetalae</taxon>
        <taxon>rosids</taxon>
        <taxon>malvids</taxon>
        <taxon>Brassicales</taxon>
        <taxon>Brassicaceae</taxon>
        <taxon>Brassiceae</taxon>
        <taxon>Raphanus</taxon>
    </lineage>
</organism>
<dbReference type="SMART" id="SM00256">
    <property type="entry name" value="FBOX"/>
    <property type="match status" value="1"/>
</dbReference>
<evidence type="ECO:0000259" key="1">
    <source>
        <dbReference type="PROSITE" id="PS50181"/>
    </source>
</evidence>
<dbReference type="SUPFAM" id="SSF117281">
    <property type="entry name" value="Kelch motif"/>
    <property type="match status" value="1"/>
</dbReference>
<dbReference type="Proteomes" id="UP000504610">
    <property type="component" value="Chromosome 3"/>
</dbReference>
<dbReference type="InterPro" id="IPR050354">
    <property type="entry name" value="F-box/kelch-repeat_ARATH"/>
</dbReference>
<dbReference type="KEGG" id="rsz:108834371"/>
<protein>
    <submittedName>
        <fullName evidence="3">F-box/kelch-repeat protein At4g38940-like</fullName>
    </submittedName>
</protein>
<dbReference type="PROSITE" id="PS50181">
    <property type="entry name" value="FBOX"/>
    <property type="match status" value="1"/>
</dbReference>
<dbReference type="InterPro" id="IPR001810">
    <property type="entry name" value="F-box_dom"/>
</dbReference>
<gene>
    <name evidence="3" type="primary">LOC108834371</name>
</gene>
<evidence type="ECO:0000313" key="2">
    <source>
        <dbReference type="Proteomes" id="UP000504610"/>
    </source>
</evidence>
<dbReference type="RefSeq" id="XP_018463206.2">
    <property type="nucleotide sequence ID" value="XM_018607704.2"/>
</dbReference>
<proteinExistence type="predicted"/>
<reference evidence="3" key="2">
    <citation type="submission" date="2025-08" db="UniProtKB">
        <authorList>
            <consortium name="RefSeq"/>
        </authorList>
    </citation>
    <scope>IDENTIFICATION</scope>
    <source>
        <tissue evidence="3">Leaf</tissue>
    </source>
</reference>
<dbReference type="CDD" id="cd22152">
    <property type="entry name" value="F-box_AtAFR-like"/>
    <property type="match status" value="1"/>
</dbReference>
<accession>A0A6J0LUZ0</accession>
<reference evidence="2" key="1">
    <citation type="journal article" date="2019" name="Database">
        <title>The radish genome database (RadishGD): an integrated information resource for radish genomics.</title>
        <authorList>
            <person name="Yu H.J."/>
            <person name="Baek S."/>
            <person name="Lee Y.J."/>
            <person name="Cho A."/>
            <person name="Mun J.H."/>
        </authorList>
    </citation>
    <scope>NUCLEOTIDE SEQUENCE [LARGE SCALE GENOMIC DNA]</scope>
    <source>
        <strain evidence="2">cv. WK10039</strain>
    </source>
</reference>
<sequence>MAAKKQSSEPPSLITSLPQDIILDILARVSRFDYPAFSVVCKHFRSIIASPEIYARRSLLGRTEHCLYVFLSCMDETRWRYCNRCYILCPKAEADGERRLVLIPSLPPIPTYSEYATMGFVAVGSRIYAFGRSSEHRMITLSIDCVSHTVQRLPSMPVIVSNTMADIIDGRIYVIGYGNHNDWKMKMEVFNTEIQTWEPGMMMSLDKDARYIYNNSCVAMADKIYTKNSINSFVYDPKENKWETDEMLDLKIWHNACIVDDVLYYLDCYGGELRAYDRKKRYWQVVKGLEALLSETASVRQRSEDWSPQTFSYDGKLALFFPREDSCHKKIWCAEISLERRQGGEIWGKVDWRGGLLTGKFLSLKALDVVV</sequence>
<keyword evidence="2" id="KW-1185">Reference proteome</keyword>
<dbReference type="Pfam" id="PF00646">
    <property type="entry name" value="F-box"/>
    <property type="match status" value="1"/>
</dbReference>
<dbReference type="OrthoDB" id="1101092at2759"/>
<dbReference type="Gene3D" id="2.120.10.80">
    <property type="entry name" value="Kelch-type beta propeller"/>
    <property type="match status" value="1"/>
</dbReference>
<dbReference type="SUPFAM" id="SSF81383">
    <property type="entry name" value="F-box domain"/>
    <property type="match status" value="1"/>
</dbReference>
<dbReference type="Pfam" id="PF25210">
    <property type="entry name" value="Kelch_FKB95"/>
    <property type="match status" value="1"/>
</dbReference>
<dbReference type="GeneID" id="108834371"/>
<dbReference type="PANTHER" id="PTHR24414:SF135">
    <property type="entry name" value="F-BOX DOMAIN-CONTAINING PROTEIN"/>
    <property type="match status" value="1"/>
</dbReference>
<dbReference type="InterPro" id="IPR036047">
    <property type="entry name" value="F-box-like_dom_sf"/>
</dbReference>
<name>A0A6J0LUZ0_RAPSA</name>
<feature type="domain" description="F-box" evidence="1">
    <location>
        <begin position="11"/>
        <end position="57"/>
    </location>
</feature>
<dbReference type="InterPro" id="IPR015915">
    <property type="entry name" value="Kelch-typ_b-propeller"/>
</dbReference>
<dbReference type="Gene3D" id="1.20.1280.50">
    <property type="match status" value="1"/>
</dbReference>
<dbReference type="InterPro" id="IPR057499">
    <property type="entry name" value="Kelch_FKB95"/>
</dbReference>
<dbReference type="PANTHER" id="PTHR24414">
    <property type="entry name" value="F-BOX/KELCH-REPEAT PROTEIN SKIP4"/>
    <property type="match status" value="1"/>
</dbReference>
<dbReference type="AlphaFoldDB" id="A0A6J0LUZ0"/>